<evidence type="ECO:0000256" key="5">
    <source>
        <dbReference type="ARBA" id="ARBA00005458"/>
    </source>
</evidence>
<dbReference type="eggNOG" id="KOG2986">
    <property type="taxonomic scope" value="Eukaryota"/>
</dbReference>
<evidence type="ECO:0000256" key="12">
    <source>
        <dbReference type="ARBA" id="ARBA00022842"/>
    </source>
</evidence>
<keyword evidence="20" id="KW-1185">Reference proteome</keyword>
<dbReference type="GO" id="GO:0032049">
    <property type="term" value="P:cardiolipin biosynthetic process"/>
    <property type="evidence" value="ECO:0007669"/>
    <property type="project" value="InterPro"/>
</dbReference>
<dbReference type="GO" id="GO:0004605">
    <property type="term" value="F:phosphatidate cytidylyltransferase activity"/>
    <property type="evidence" value="ECO:0007669"/>
    <property type="project" value="UniProtKB-EC"/>
</dbReference>
<comment type="pathway">
    <text evidence="3">Phospholipid metabolism; CDP-diacylglycerol biosynthesis; CDP-diacylglycerol from sn-glycerol 3-phosphate: step 3/3.</text>
</comment>
<accession>W9RBM1</accession>
<dbReference type="GO" id="GO:0005743">
    <property type="term" value="C:mitochondrial inner membrane"/>
    <property type="evidence" value="ECO:0007669"/>
    <property type="project" value="UniProtKB-SubCell"/>
</dbReference>
<dbReference type="AlphaFoldDB" id="W9RBM1"/>
<evidence type="ECO:0000256" key="13">
    <source>
        <dbReference type="ARBA" id="ARBA00023098"/>
    </source>
</evidence>
<keyword evidence="9" id="KW-0808">Transferase</keyword>
<comment type="similarity">
    <text evidence="5">Belongs to the TAM41 family.</text>
</comment>
<keyword evidence="8" id="KW-0444">Lipid biosynthesis</keyword>
<keyword evidence="12" id="KW-0460">Magnesium</keyword>
<evidence type="ECO:0000256" key="10">
    <source>
        <dbReference type="ARBA" id="ARBA00022695"/>
    </source>
</evidence>
<dbReference type="GO" id="GO:0016024">
    <property type="term" value="P:CDP-diacylglycerol biosynthetic process"/>
    <property type="evidence" value="ECO:0007669"/>
    <property type="project" value="UniProtKB-UniPathway"/>
</dbReference>
<evidence type="ECO:0000256" key="4">
    <source>
        <dbReference type="ARBA" id="ARBA00005189"/>
    </source>
</evidence>
<dbReference type="Proteomes" id="UP000030645">
    <property type="component" value="Unassembled WGS sequence"/>
</dbReference>
<gene>
    <name evidence="19" type="ORF">L484_003873</name>
</gene>
<evidence type="ECO:0000256" key="7">
    <source>
        <dbReference type="ARBA" id="ARBA00018337"/>
    </source>
</evidence>
<evidence type="ECO:0000256" key="15">
    <source>
        <dbReference type="ARBA" id="ARBA00023136"/>
    </source>
</evidence>
<keyword evidence="15" id="KW-0472">Membrane</keyword>
<dbReference type="EC" id="2.7.7.41" evidence="6"/>
<evidence type="ECO:0000313" key="20">
    <source>
        <dbReference type="Proteomes" id="UP000030645"/>
    </source>
</evidence>
<organism evidence="19 20">
    <name type="scientific">Morus notabilis</name>
    <dbReference type="NCBI Taxonomy" id="981085"/>
    <lineage>
        <taxon>Eukaryota</taxon>
        <taxon>Viridiplantae</taxon>
        <taxon>Streptophyta</taxon>
        <taxon>Embryophyta</taxon>
        <taxon>Tracheophyta</taxon>
        <taxon>Spermatophyta</taxon>
        <taxon>Magnoliopsida</taxon>
        <taxon>eudicotyledons</taxon>
        <taxon>Gunneridae</taxon>
        <taxon>Pentapetalae</taxon>
        <taxon>rosids</taxon>
        <taxon>fabids</taxon>
        <taxon>Rosales</taxon>
        <taxon>Moraceae</taxon>
        <taxon>Moreae</taxon>
        <taxon>Morus</taxon>
    </lineage>
</organism>
<evidence type="ECO:0000256" key="2">
    <source>
        <dbReference type="ARBA" id="ARBA00004443"/>
    </source>
</evidence>
<sequence>MGSNDSKAEVESLLRVLPPVDFCFLYGSALHPNNHDRSKSIDFILGVSKPLEWHAQITGVANGIGAGVHFNPYVNWGDKMFKYGVVRLHDLIKDILHWERFYLSGRLQKPVHILVDTLDLEDVNSVNLRAAVSAALLLLPTKFSEEDLYAKICSLSYTGDLRMLFAEDKYKILLVDQNNSQVKKIVRGQFDSFQSMYKPFLEEYEGKELLRFSSSSNHEEKIISQDSSLSAARALVSSLPQTIRSQMATKLGAIGGDVCELAIRSREEGAKCMQNILRRKVMVSSARQAVSGLLAVGAVNGMRYVGRKIRKAWES</sequence>
<evidence type="ECO:0000256" key="9">
    <source>
        <dbReference type="ARBA" id="ARBA00022679"/>
    </source>
</evidence>
<keyword evidence="16" id="KW-0594">Phospholipid biosynthesis</keyword>
<evidence type="ECO:0000313" key="19">
    <source>
        <dbReference type="EMBL" id="EXB66780.1"/>
    </source>
</evidence>
<evidence type="ECO:0000256" key="11">
    <source>
        <dbReference type="ARBA" id="ARBA00022792"/>
    </source>
</evidence>
<evidence type="ECO:0000256" key="6">
    <source>
        <dbReference type="ARBA" id="ARBA00012487"/>
    </source>
</evidence>
<comment type="cofactor">
    <cofactor evidence="1">
        <name>Mg(2+)</name>
        <dbReference type="ChEBI" id="CHEBI:18420"/>
    </cofactor>
</comment>
<keyword evidence="13" id="KW-0443">Lipid metabolism</keyword>
<dbReference type="Pfam" id="PF09139">
    <property type="entry name" value="Tam41_Mmp37"/>
    <property type="match status" value="2"/>
</dbReference>
<dbReference type="InterPro" id="IPR015222">
    <property type="entry name" value="Tam41"/>
</dbReference>
<proteinExistence type="inferred from homology"/>
<evidence type="ECO:0000256" key="3">
    <source>
        <dbReference type="ARBA" id="ARBA00005119"/>
    </source>
</evidence>
<dbReference type="PANTHER" id="PTHR13619:SF0">
    <property type="entry name" value="PHOSPHATIDATE CYTIDYLYLTRANSFERASE, MITOCHONDRIAL"/>
    <property type="match status" value="1"/>
</dbReference>
<evidence type="ECO:0000256" key="1">
    <source>
        <dbReference type="ARBA" id="ARBA00001946"/>
    </source>
</evidence>
<comment type="pathway">
    <text evidence="4">Lipid metabolism.</text>
</comment>
<dbReference type="PIRSF" id="PIRSF028840">
    <property type="entry name" value="Mmp37"/>
    <property type="match status" value="1"/>
</dbReference>
<dbReference type="UniPathway" id="UPA00557">
    <property type="reaction ID" value="UER00614"/>
</dbReference>
<evidence type="ECO:0000256" key="17">
    <source>
        <dbReference type="ARBA" id="ARBA00023264"/>
    </source>
</evidence>
<keyword evidence="10" id="KW-0548">Nucleotidyltransferase</keyword>
<keyword evidence="14" id="KW-0496">Mitochondrion</keyword>
<evidence type="ECO:0000256" key="8">
    <source>
        <dbReference type="ARBA" id="ARBA00022516"/>
    </source>
</evidence>
<reference evidence="20" key="1">
    <citation type="submission" date="2013-01" db="EMBL/GenBank/DDBJ databases">
        <title>Draft Genome Sequence of a Mulberry Tree, Morus notabilis C.K. Schneid.</title>
        <authorList>
            <person name="He N."/>
            <person name="Zhao S."/>
        </authorList>
    </citation>
    <scope>NUCLEOTIDE SEQUENCE</scope>
</reference>
<keyword evidence="17" id="KW-1208">Phospholipid metabolism</keyword>
<comment type="subcellular location">
    <subcellularLocation>
        <location evidence="2">Mitochondrion inner membrane</location>
        <topology evidence="2">Peripheral membrane protein</topology>
        <orientation evidence="2">Matrix side</orientation>
    </subcellularLocation>
</comment>
<evidence type="ECO:0000256" key="16">
    <source>
        <dbReference type="ARBA" id="ARBA00023209"/>
    </source>
</evidence>
<dbReference type="EMBL" id="KE344553">
    <property type="protein sequence ID" value="EXB66780.1"/>
    <property type="molecule type" value="Genomic_DNA"/>
</dbReference>
<protein>
    <recommendedName>
        <fullName evidence="7">Phosphatidate cytidylyltransferase, mitochondrial</fullName>
        <ecNumber evidence="6">2.7.7.41</ecNumber>
    </recommendedName>
    <alternativeName>
        <fullName evidence="18">CDP-diacylglycerol synthase</fullName>
    </alternativeName>
</protein>
<dbReference type="PANTHER" id="PTHR13619">
    <property type="entry name" value="PHOSPHATIDATE CYTIDYLYLTRANSFERASE, MITOCHONDRIAL"/>
    <property type="match status" value="1"/>
</dbReference>
<name>W9RBM1_9ROSA</name>
<keyword evidence="11" id="KW-0999">Mitochondrion inner membrane</keyword>
<evidence type="ECO:0000256" key="14">
    <source>
        <dbReference type="ARBA" id="ARBA00023128"/>
    </source>
</evidence>
<dbReference type="STRING" id="981085.W9RBM1"/>
<evidence type="ECO:0000256" key="18">
    <source>
        <dbReference type="ARBA" id="ARBA00029893"/>
    </source>
</evidence>